<accession>A0A5J4U2D2</accession>
<dbReference type="SUPFAM" id="SSF54001">
    <property type="entry name" value="Cysteine proteinases"/>
    <property type="match status" value="1"/>
</dbReference>
<feature type="signal peptide" evidence="1">
    <location>
        <begin position="1"/>
        <end position="22"/>
    </location>
</feature>
<reference evidence="2 3" key="1">
    <citation type="submission" date="2019-03" db="EMBL/GenBank/DDBJ databases">
        <title>Single cell metagenomics reveals metabolic interactions within the superorganism composed of flagellate Streblomastix strix and complex community of Bacteroidetes bacteria on its surface.</title>
        <authorList>
            <person name="Treitli S.C."/>
            <person name="Kolisko M."/>
            <person name="Husnik F."/>
            <person name="Keeling P."/>
            <person name="Hampl V."/>
        </authorList>
    </citation>
    <scope>NUCLEOTIDE SEQUENCE [LARGE SCALE GENOMIC DNA]</scope>
    <source>
        <strain evidence="2">ST1C</strain>
    </source>
</reference>
<feature type="non-terminal residue" evidence="2">
    <location>
        <position position="277"/>
    </location>
</feature>
<dbReference type="InterPro" id="IPR038765">
    <property type="entry name" value="Papain-like_cys_pep_sf"/>
</dbReference>
<sequence>MPFNKITLIFALVAVLFGKVKKNATPDKSRVYFQSSVPNGTVLTINVNDVDGEISDFPVRSAQISDFVKFYTTASVTDANFIVSPKVDDEQFYNQRVAKDLKQEEISCNAVWEAYDRQSYGLYGFAALALENSDIAPSITALIKNGPTLVKYTNIPAGEEGKYEDIPINHDCNGIGYIFTTYGLRGSGVVGTDCIPNTGVPQSATTCVDSKIELTQNLKGYFEAHIFKADTETLKDALIRFGPVAITNEEEPQIKGVLLGWKTDSEQNYWIIAEYFD</sequence>
<dbReference type="AlphaFoldDB" id="A0A5J4U2D2"/>
<keyword evidence="1" id="KW-0732">Signal</keyword>
<name>A0A5J4U2D2_9EUKA</name>
<protein>
    <submittedName>
        <fullName evidence="2">Uncharacterized protein</fullName>
    </submittedName>
</protein>
<evidence type="ECO:0000256" key="1">
    <source>
        <dbReference type="SAM" id="SignalP"/>
    </source>
</evidence>
<evidence type="ECO:0000313" key="2">
    <source>
        <dbReference type="EMBL" id="KAA6364320.1"/>
    </source>
</evidence>
<gene>
    <name evidence="2" type="ORF">EZS28_040153</name>
</gene>
<evidence type="ECO:0000313" key="3">
    <source>
        <dbReference type="Proteomes" id="UP000324800"/>
    </source>
</evidence>
<organism evidence="2 3">
    <name type="scientific">Streblomastix strix</name>
    <dbReference type="NCBI Taxonomy" id="222440"/>
    <lineage>
        <taxon>Eukaryota</taxon>
        <taxon>Metamonada</taxon>
        <taxon>Preaxostyla</taxon>
        <taxon>Oxymonadida</taxon>
        <taxon>Streblomastigidae</taxon>
        <taxon>Streblomastix</taxon>
    </lineage>
</organism>
<feature type="chain" id="PRO_5023914841" evidence="1">
    <location>
        <begin position="23"/>
        <end position="277"/>
    </location>
</feature>
<proteinExistence type="predicted"/>
<comment type="caution">
    <text evidence="2">The sequence shown here is derived from an EMBL/GenBank/DDBJ whole genome shotgun (WGS) entry which is preliminary data.</text>
</comment>
<dbReference type="EMBL" id="SNRW01021811">
    <property type="protein sequence ID" value="KAA6364320.1"/>
    <property type="molecule type" value="Genomic_DNA"/>
</dbReference>
<dbReference type="Proteomes" id="UP000324800">
    <property type="component" value="Unassembled WGS sequence"/>
</dbReference>